<reference evidence="8 9" key="1">
    <citation type="submission" date="2010-10" db="EMBL/GenBank/DDBJ databases">
        <authorList>
            <person name="Durkin A.S."/>
            <person name="Madupu R."/>
            <person name="Torralba M."/>
            <person name="Gillis M."/>
            <person name="Methe B."/>
            <person name="Sutton G."/>
            <person name="Nelson K.E."/>
        </authorList>
    </citation>
    <scope>NUCLEOTIDE SEQUENCE [LARGE SCALE GENOMIC DNA]</scope>
    <source>
        <strain evidence="8 9">ACS-139-V-Col8</strain>
    </source>
</reference>
<comment type="function">
    <text evidence="5">Negative regulator of class I heat shock genes (grpE-dnaK-dnaJ and groELS operons). Prevents heat-shock induction of these operons.</text>
</comment>
<dbReference type="Gene3D" id="3.30.450.40">
    <property type="match status" value="1"/>
</dbReference>
<dbReference type="OrthoDB" id="9783139at2"/>
<dbReference type="SUPFAM" id="SSF46785">
    <property type="entry name" value="Winged helix' DNA-binding domain"/>
    <property type="match status" value="1"/>
</dbReference>
<dbReference type="InterPro" id="IPR021153">
    <property type="entry name" value="HrcA_C"/>
</dbReference>
<keyword evidence="1 5" id="KW-0678">Repressor</keyword>
<dbReference type="Pfam" id="PF08220">
    <property type="entry name" value="HTH_DeoR"/>
    <property type="match status" value="1"/>
</dbReference>
<accession>E4KQC0</accession>
<dbReference type="PIRSF" id="PIRSF005485">
    <property type="entry name" value="HrcA"/>
    <property type="match status" value="1"/>
</dbReference>
<keyword evidence="2 5" id="KW-0805">Transcription regulation</keyword>
<dbReference type="HAMAP" id="MF_00081">
    <property type="entry name" value="HrcA"/>
    <property type="match status" value="1"/>
</dbReference>
<keyword evidence="3 5" id="KW-0346">Stress response</keyword>
<evidence type="ECO:0000256" key="2">
    <source>
        <dbReference type="ARBA" id="ARBA00023015"/>
    </source>
</evidence>
<evidence type="ECO:0000256" key="4">
    <source>
        <dbReference type="ARBA" id="ARBA00023163"/>
    </source>
</evidence>
<protein>
    <recommendedName>
        <fullName evidence="5">Heat-inducible transcription repressor HrcA</fullName>
    </recommendedName>
</protein>
<sequence length="338" mass="38638">MLTPRQKQILSLIIKYYGLEEEPIGSKTLLNRSKLNVSPATVRNDMLALENEGYLLKAHSSSGRIPSNDGYRFYVNQLMAMKEGHKEDGKSPNPFSQLRRGSKYNDFEMAKLAADMLVSLANYPVFVLGQDLTTYHFEEFKLFALDDERMMAVLMTDQGRLDNIVFHTPYNLSSDQMDRVVDIMNQELKGFNLEDVYQRMKLTIPFALQRATGYQLDFSSLIEKIRTSLKRHHFNVSGRNLIYDFLNPLMGKESIKDLMTLVDGSNPVYQEIENYPPGINVLFGFEYSPSTLSSVSMISTTYLTNQQKISIGLIGPNTMGYNKIIQLFQQMTAALFNY</sequence>
<dbReference type="InterPro" id="IPR029016">
    <property type="entry name" value="GAF-like_dom_sf"/>
</dbReference>
<dbReference type="GO" id="GO:0045892">
    <property type="term" value="P:negative regulation of DNA-templated transcription"/>
    <property type="evidence" value="ECO:0007669"/>
    <property type="project" value="UniProtKB-UniRule"/>
</dbReference>
<dbReference type="Pfam" id="PF01628">
    <property type="entry name" value="HrcA"/>
    <property type="match status" value="1"/>
</dbReference>
<dbReference type="eggNOG" id="COG1420">
    <property type="taxonomic scope" value="Bacteria"/>
</dbReference>
<organism evidence="8 9">
    <name type="scientific">Eremococcus coleocola ACS-139-V-Col8</name>
    <dbReference type="NCBI Taxonomy" id="908337"/>
    <lineage>
        <taxon>Bacteria</taxon>
        <taxon>Bacillati</taxon>
        <taxon>Bacillota</taxon>
        <taxon>Bacilli</taxon>
        <taxon>Lactobacillales</taxon>
        <taxon>Aerococcaceae</taxon>
        <taxon>Eremococcus</taxon>
    </lineage>
</organism>
<evidence type="ECO:0000313" key="8">
    <source>
        <dbReference type="EMBL" id="EFR30879.1"/>
    </source>
</evidence>
<proteinExistence type="inferred from homology"/>
<dbReference type="InterPro" id="IPR036390">
    <property type="entry name" value="WH_DNA-bd_sf"/>
</dbReference>
<dbReference type="InterPro" id="IPR036388">
    <property type="entry name" value="WH-like_DNA-bd_sf"/>
</dbReference>
<dbReference type="Gene3D" id="1.10.10.10">
    <property type="entry name" value="Winged helix-like DNA-binding domain superfamily/Winged helix DNA-binding domain"/>
    <property type="match status" value="1"/>
</dbReference>
<evidence type="ECO:0000259" key="6">
    <source>
        <dbReference type="Pfam" id="PF01628"/>
    </source>
</evidence>
<dbReference type="InterPro" id="IPR001034">
    <property type="entry name" value="DeoR_HTH"/>
</dbReference>
<name>E4KQC0_9LACT</name>
<feature type="domain" description="Heat-inducible transcription repressor HrcA C-terminal" evidence="6">
    <location>
        <begin position="111"/>
        <end position="325"/>
    </location>
</feature>
<dbReference type="NCBIfam" id="TIGR00331">
    <property type="entry name" value="hrcA"/>
    <property type="match status" value="1"/>
</dbReference>
<comment type="similarity">
    <text evidence="5">Belongs to the HrcA family.</text>
</comment>
<comment type="caution">
    <text evidence="8">The sequence shown here is derived from an EMBL/GenBank/DDBJ whole genome shotgun (WGS) entry which is preliminary data.</text>
</comment>
<evidence type="ECO:0000259" key="7">
    <source>
        <dbReference type="Pfam" id="PF08220"/>
    </source>
</evidence>
<dbReference type="PANTHER" id="PTHR34824:SF1">
    <property type="entry name" value="HEAT-INDUCIBLE TRANSCRIPTION REPRESSOR HRCA"/>
    <property type="match status" value="1"/>
</dbReference>
<evidence type="ECO:0000313" key="9">
    <source>
        <dbReference type="Proteomes" id="UP000005990"/>
    </source>
</evidence>
<dbReference type="STRING" id="908337.HMPREF9257_1721"/>
<dbReference type="SUPFAM" id="SSF55781">
    <property type="entry name" value="GAF domain-like"/>
    <property type="match status" value="1"/>
</dbReference>
<gene>
    <name evidence="5 8" type="primary">hrcA</name>
    <name evidence="8" type="ORF">HMPREF9257_1721</name>
</gene>
<dbReference type="InterPro" id="IPR002571">
    <property type="entry name" value="HrcA"/>
</dbReference>
<evidence type="ECO:0000256" key="1">
    <source>
        <dbReference type="ARBA" id="ARBA00022491"/>
    </source>
</evidence>
<keyword evidence="4 5" id="KW-0804">Transcription</keyword>
<feature type="domain" description="HTH deoR-type" evidence="7">
    <location>
        <begin position="34"/>
        <end position="59"/>
    </location>
</feature>
<keyword evidence="9" id="KW-1185">Reference proteome</keyword>
<dbReference type="EMBL" id="AENN01000016">
    <property type="protein sequence ID" value="EFR30879.1"/>
    <property type="molecule type" value="Genomic_DNA"/>
</dbReference>
<dbReference type="PANTHER" id="PTHR34824">
    <property type="entry name" value="HEAT-INDUCIBLE TRANSCRIPTION REPRESSOR HRCA"/>
    <property type="match status" value="1"/>
</dbReference>
<evidence type="ECO:0000256" key="3">
    <source>
        <dbReference type="ARBA" id="ARBA00023016"/>
    </source>
</evidence>
<evidence type="ECO:0000256" key="5">
    <source>
        <dbReference type="HAMAP-Rule" id="MF_00081"/>
    </source>
</evidence>
<dbReference type="RefSeq" id="WP_006418665.1">
    <property type="nucleotide sequence ID" value="NZ_AENN01000016.1"/>
</dbReference>
<dbReference type="InterPro" id="IPR023120">
    <property type="entry name" value="WHTH_transcript_rep_HrcA_IDD"/>
</dbReference>
<dbReference type="AlphaFoldDB" id="E4KQC0"/>
<dbReference type="Gene3D" id="3.30.390.60">
    <property type="entry name" value="Heat-inducible transcription repressor hrca homolog, domain 3"/>
    <property type="match status" value="1"/>
</dbReference>
<dbReference type="GO" id="GO:0003677">
    <property type="term" value="F:DNA binding"/>
    <property type="evidence" value="ECO:0007669"/>
    <property type="project" value="InterPro"/>
</dbReference>
<dbReference type="GO" id="GO:0003700">
    <property type="term" value="F:DNA-binding transcription factor activity"/>
    <property type="evidence" value="ECO:0007669"/>
    <property type="project" value="InterPro"/>
</dbReference>
<dbReference type="Proteomes" id="UP000005990">
    <property type="component" value="Unassembled WGS sequence"/>
</dbReference>